<proteinExistence type="predicted"/>
<dbReference type="GO" id="GO:0005739">
    <property type="term" value="C:mitochondrion"/>
    <property type="evidence" value="ECO:0007669"/>
    <property type="project" value="TreeGrafter"/>
</dbReference>
<evidence type="ECO:0000256" key="5">
    <source>
        <dbReference type="ARBA" id="ARBA00022840"/>
    </source>
</evidence>
<comment type="caution">
    <text evidence="8">The sequence shown here is derived from an EMBL/GenBank/DDBJ whole genome shotgun (WGS) entry which is preliminary data.</text>
</comment>
<dbReference type="SUPFAM" id="SSF52210">
    <property type="entry name" value="Succinyl-CoA synthetase domains"/>
    <property type="match status" value="1"/>
</dbReference>
<comment type="pathway">
    <text evidence="1">Carbohydrate metabolism; tricarboxylic acid cycle; succinate from succinyl-CoA (ligase route): step 1/1.</text>
</comment>
<dbReference type="InterPro" id="IPR017866">
    <property type="entry name" value="Succ-CoA_synthase_bsu_CS"/>
</dbReference>
<keyword evidence="4" id="KW-0547">Nucleotide-binding</keyword>
<dbReference type="STRING" id="1330021.A0A367LC76"/>
<dbReference type="SUPFAM" id="SSF56059">
    <property type="entry name" value="Glutathione synthetase ATP-binding domain-like"/>
    <property type="match status" value="1"/>
</dbReference>
<keyword evidence="5" id="KW-0067">ATP-binding</keyword>
<dbReference type="GO" id="GO:0004775">
    <property type="term" value="F:succinate-CoA ligase (ADP-forming) activity"/>
    <property type="evidence" value="ECO:0007669"/>
    <property type="project" value="TreeGrafter"/>
</dbReference>
<dbReference type="EMBL" id="LKCN02000007">
    <property type="protein sequence ID" value="RCI12033.1"/>
    <property type="molecule type" value="Genomic_DNA"/>
</dbReference>
<dbReference type="OrthoDB" id="1664372at2759"/>
<gene>
    <name evidence="8" type="ORF">L249_0537</name>
</gene>
<dbReference type="GO" id="GO:0006099">
    <property type="term" value="P:tricarboxylic acid cycle"/>
    <property type="evidence" value="ECO:0007669"/>
    <property type="project" value="UniProtKB-KW"/>
</dbReference>
<evidence type="ECO:0008006" key="10">
    <source>
        <dbReference type="Google" id="ProtNLM"/>
    </source>
</evidence>
<dbReference type="InterPro" id="IPR005811">
    <property type="entry name" value="SUCC_ACL_C"/>
</dbReference>
<dbReference type="AlphaFoldDB" id="A0A367LC76"/>
<accession>A0A367LC76</accession>
<dbReference type="Gene3D" id="3.30.470.20">
    <property type="entry name" value="ATP-grasp fold, B domain"/>
    <property type="match status" value="1"/>
</dbReference>
<dbReference type="Pfam" id="PF08442">
    <property type="entry name" value="ATP-grasp_2"/>
    <property type="match status" value="1"/>
</dbReference>
<dbReference type="InterPro" id="IPR013650">
    <property type="entry name" value="ATP-grasp_succ-CoA_synth-type"/>
</dbReference>
<dbReference type="GO" id="GO:0005524">
    <property type="term" value="F:ATP binding"/>
    <property type="evidence" value="ECO:0007669"/>
    <property type="project" value="UniProtKB-KW"/>
</dbReference>
<feature type="domain" description="ATP-citrate synthase/succinyl-CoA ligase C-terminal" evidence="6">
    <location>
        <begin position="481"/>
        <end position="587"/>
    </location>
</feature>
<evidence type="ECO:0000256" key="1">
    <source>
        <dbReference type="ARBA" id="ARBA00005064"/>
    </source>
</evidence>
<reference evidence="8 9" key="1">
    <citation type="journal article" date="2015" name="BMC Genomics">
        <title>Insights from the genome of Ophiocordyceps polyrhachis-furcata to pathogenicity and host specificity in insect fungi.</title>
        <authorList>
            <person name="Wichadakul D."/>
            <person name="Kobmoo N."/>
            <person name="Ingsriswang S."/>
            <person name="Tangphatsornruang S."/>
            <person name="Chantasingh D."/>
            <person name="Luangsa-ard J.J."/>
            <person name="Eurwilaichitr L."/>
        </authorList>
    </citation>
    <scope>NUCLEOTIDE SEQUENCE [LARGE SCALE GENOMIC DNA]</scope>
    <source>
        <strain evidence="8 9">BCC 54312</strain>
    </source>
</reference>
<evidence type="ECO:0000256" key="2">
    <source>
        <dbReference type="ARBA" id="ARBA00022532"/>
    </source>
</evidence>
<feature type="domain" description="ATP-grasp fold succinyl-CoA synthetase-type" evidence="7">
    <location>
        <begin position="333"/>
        <end position="421"/>
    </location>
</feature>
<dbReference type="Gene3D" id="3.10.129.10">
    <property type="entry name" value="Hotdog Thioesterase"/>
    <property type="match status" value="1"/>
</dbReference>
<dbReference type="PROSITE" id="PS01217">
    <property type="entry name" value="SUCCINYL_COA_LIG_3"/>
    <property type="match status" value="1"/>
</dbReference>
<evidence type="ECO:0000259" key="6">
    <source>
        <dbReference type="Pfam" id="PF00549"/>
    </source>
</evidence>
<keyword evidence="2" id="KW-0816">Tricarboxylic acid cycle</keyword>
<keyword evidence="9" id="KW-1185">Reference proteome</keyword>
<dbReference type="FunFam" id="3.40.50.261:FF:000001">
    <property type="entry name" value="Succinate--CoA ligase [ADP-forming] subunit beta"/>
    <property type="match status" value="1"/>
</dbReference>
<sequence>MTRTARCLANAIIKTQSRPVSTAAADAAARLQQKSAGTVTIRRQVLDANQMQKLCLTVGRPFLADVDVSARPPPMGSPIPPAYHLVYFTPCAMEAFLGPDGSDASFNAPSPFTRRMWAGGQMSWPGGAALLVGDEVEEHTKLVGATAKAGDMVLVEVEKELHSPRGCSVVDRRRWIFRSALDASLQPTPTDRCNGPTVVRDIPVQGKYQPAIREISWSTSALFRFSALTFNAHKIHYDEGWCRQVEGHPAPVVHGPLTLISMLDYWRDYYGLRTEPTRIQYRAVSPLYAGDMYRIYAKGRTGTAHEMVAEKNGIACMTAEFGVNVSTNDNKPSEANWYLAMSVDRESQRPAIIIAKRGGATHATTFTFSLSNGITTKLMSDISHKLQLPSAHSTKLGNMLQQLYRIFSQKDATLLEINPLAVSQDGTMTSISPNFVFDDAAKKRQADIFAVRDTTREIGEEVEAEKHGLVYVRMQGDIGIVVNGAGLALATNDAISFEGGMSANFLDTGGKATTKTMVKAFEIVTRDERVKAILVNIYGGLTRCDMIAESIIGAAKELDIGVPMVVRLQGTNSEQGLKMLEEAKLGLHMEVESDWGAAKRVVELARLS</sequence>
<dbReference type="PANTHER" id="PTHR11815:SF1">
    <property type="entry name" value="SUCCINATE--COA LIGASE [ADP-FORMING] SUBUNIT BETA, MITOCHONDRIAL"/>
    <property type="match status" value="1"/>
</dbReference>
<dbReference type="InterPro" id="IPR029069">
    <property type="entry name" value="HotDog_dom_sf"/>
</dbReference>
<dbReference type="Pfam" id="PF00549">
    <property type="entry name" value="Ligase_CoA"/>
    <property type="match status" value="1"/>
</dbReference>
<dbReference type="Gene3D" id="3.40.50.261">
    <property type="entry name" value="Succinyl-CoA synthetase domains"/>
    <property type="match status" value="1"/>
</dbReference>
<organism evidence="8 9">
    <name type="scientific">Ophiocordyceps polyrhachis-furcata BCC 54312</name>
    <dbReference type="NCBI Taxonomy" id="1330021"/>
    <lineage>
        <taxon>Eukaryota</taxon>
        <taxon>Fungi</taxon>
        <taxon>Dikarya</taxon>
        <taxon>Ascomycota</taxon>
        <taxon>Pezizomycotina</taxon>
        <taxon>Sordariomycetes</taxon>
        <taxon>Hypocreomycetidae</taxon>
        <taxon>Hypocreales</taxon>
        <taxon>Ophiocordycipitaceae</taxon>
        <taxon>Ophiocordyceps</taxon>
    </lineage>
</organism>
<evidence type="ECO:0000313" key="8">
    <source>
        <dbReference type="EMBL" id="RCI12033.1"/>
    </source>
</evidence>
<evidence type="ECO:0000259" key="7">
    <source>
        <dbReference type="Pfam" id="PF08442"/>
    </source>
</evidence>
<dbReference type="GO" id="GO:0042709">
    <property type="term" value="C:succinate-CoA ligase complex"/>
    <property type="evidence" value="ECO:0007669"/>
    <property type="project" value="TreeGrafter"/>
</dbReference>
<dbReference type="PANTHER" id="PTHR11815">
    <property type="entry name" value="SUCCINYL-COA SYNTHETASE BETA CHAIN"/>
    <property type="match status" value="1"/>
</dbReference>
<dbReference type="Proteomes" id="UP000253664">
    <property type="component" value="Unassembled WGS sequence"/>
</dbReference>
<evidence type="ECO:0000313" key="9">
    <source>
        <dbReference type="Proteomes" id="UP000253664"/>
    </source>
</evidence>
<dbReference type="SUPFAM" id="SSF54637">
    <property type="entry name" value="Thioesterase/thiol ester dehydrase-isomerase"/>
    <property type="match status" value="1"/>
</dbReference>
<name>A0A367LC76_9HYPO</name>
<evidence type="ECO:0000256" key="3">
    <source>
        <dbReference type="ARBA" id="ARBA00022598"/>
    </source>
</evidence>
<dbReference type="GO" id="GO:0006104">
    <property type="term" value="P:succinyl-CoA metabolic process"/>
    <property type="evidence" value="ECO:0007669"/>
    <property type="project" value="TreeGrafter"/>
</dbReference>
<evidence type="ECO:0000256" key="4">
    <source>
        <dbReference type="ARBA" id="ARBA00022741"/>
    </source>
</evidence>
<protein>
    <recommendedName>
        <fullName evidence="10">ATP-grasp domain-containing protein</fullName>
    </recommendedName>
</protein>
<keyword evidence="3" id="KW-0436">Ligase</keyword>
<dbReference type="InterPro" id="IPR016102">
    <property type="entry name" value="Succinyl-CoA_synth-like"/>
</dbReference>